<dbReference type="InterPro" id="IPR010719">
    <property type="entry name" value="MnmM_MeTrfase"/>
</dbReference>
<dbReference type="Gene3D" id="3.40.50.150">
    <property type="entry name" value="Vaccinia Virus protein VP39"/>
    <property type="match status" value="1"/>
</dbReference>
<dbReference type="SUPFAM" id="SSF53335">
    <property type="entry name" value="S-adenosyl-L-methionine-dependent methyltransferases"/>
    <property type="match status" value="1"/>
</dbReference>
<dbReference type="Proteomes" id="UP000812277">
    <property type="component" value="Unassembled WGS sequence"/>
</dbReference>
<keyword evidence="2" id="KW-1185">Reference proteome</keyword>
<evidence type="ECO:0000313" key="1">
    <source>
        <dbReference type="EMBL" id="MBW7476596.1"/>
    </source>
</evidence>
<dbReference type="GO" id="GO:0032259">
    <property type="term" value="P:methylation"/>
    <property type="evidence" value="ECO:0007669"/>
    <property type="project" value="UniProtKB-KW"/>
</dbReference>
<keyword evidence="1" id="KW-0489">Methyltransferase</keyword>
<dbReference type="RefSeq" id="WP_219873841.1">
    <property type="nucleotide sequence ID" value="NZ_JAHZIJ010000014.1"/>
</dbReference>
<reference evidence="1 2" key="1">
    <citation type="submission" date="2021-07" db="EMBL/GenBank/DDBJ databases">
        <title>Paenibacillus radiodurans sp. nov., isolated from the southeastern edge of Tengger Desert.</title>
        <authorList>
            <person name="Zhang G."/>
        </authorList>
    </citation>
    <scope>NUCLEOTIDE SEQUENCE [LARGE SCALE GENOMIC DNA]</scope>
    <source>
        <strain evidence="1 2">DT7-4</strain>
    </source>
</reference>
<protein>
    <submittedName>
        <fullName evidence="1">Methyltransferase domain-containing protein</fullName>
    </submittedName>
</protein>
<name>A0ABS7D9P0_9BACL</name>
<proteinExistence type="predicted"/>
<evidence type="ECO:0000313" key="2">
    <source>
        <dbReference type="Proteomes" id="UP000812277"/>
    </source>
</evidence>
<organism evidence="1 2">
    <name type="scientific">Paenibacillus oenotherae</name>
    <dbReference type="NCBI Taxonomy" id="1435645"/>
    <lineage>
        <taxon>Bacteria</taxon>
        <taxon>Bacillati</taxon>
        <taxon>Bacillota</taxon>
        <taxon>Bacilli</taxon>
        <taxon>Bacillales</taxon>
        <taxon>Paenibacillaceae</taxon>
        <taxon>Paenibacillus</taxon>
    </lineage>
</organism>
<dbReference type="EMBL" id="JAHZIJ010000014">
    <property type="protein sequence ID" value="MBW7476596.1"/>
    <property type="molecule type" value="Genomic_DNA"/>
</dbReference>
<dbReference type="InterPro" id="IPR029063">
    <property type="entry name" value="SAM-dependent_MTases_sf"/>
</dbReference>
<keyword evidence="1" id="KW-0808">Transferase</keyword>
<comment type="caution">
    <text evidence="1">The sequence shown here is derived from an EMBL/GenBank/DDBJ whole genome shotgun (WGS) entry which is preliminary data.</text>
</comment>
<sequence>MGFLSVLSMAHKLISERVSPGDTVIDATCGNGVDTRFLAELVGARGTVFAFDIQAQALQRTDERLAPLAAEGKLPKLHLVHDSHAAMASYAAADQLPAVSAAHHPLPSPSGKSSVSQVAAVMFNLGYLPGADADPSVITQPDSTLAALDAALSLLRPGGIVTAVVYPGHAGGDQEAAAVAQWAAALPQHAGQAISYRMAQKPDSPYLIAVEKR</sequence>
<accession>A0ABS7D9P0</accession>
<dbReference type="GO" id="GO:0008168">
    <property type="term" value="F:methyltransferase activity"/>
    <property type="evidence" value="ECO:0007669"/>
    <property type="project" value="UniProtKB-KW"/>
</dbReference>
<dbReference type="PANTHER" id="PTHR35276">
    <property type="entry name" value="S-ADENOSYL-L-METHIONINE-DEPENDENT METHYLTRANSFERASES SUPERFAMILY PROTEIN"/>
    <property type="match status" value="1"/>
</dbReference>
<dbReference type="PANTHER" id="PTHR35276:SF1">
    <property type="entry name" value="TRNA (MNM(5)S(2)U34)-METHYLTRANSFERASE, CHLOROPLASTIC"/>
    <property type="match status" value="1"/>
</dbReference>
<gene>
    <name evidence="1" type="ORF">K0T92_17905</name>
</gene>
<dbReference type="Pfam" id="PF06962">
    <property type="entry name" value="rRNA_methylase"/>
    <property type="match status" value="1"/>
</dbReference>